<dbReference type="Proteomes" id="UP000729402">
    <property type="component" value="Unassembled WGS sequence"/>
</dbReference>
<reference evidence="1" key="2">
    <citation type="submission" date="2021-02" db="EMBL/GenBank/DDBJ databases">
        <authorList>
            <person name="Kimball J.A."/>
            <person name="Haas M.W."/>
            <person name="Macchietto M."/>
            <person name="Kono T."/>
            <person name="Duquette J."/>
            <person name="Shao M."/>
        </authorList>
    </citation>
    <scope>NUCLEOTIDE SEQUENCE</scope>
    <source>
        <tissue evidence="1">Fresh leaf tissue</tissue>
    </source>
</reference>
<name>A0A8J5SX76_ZIZPA</name>
<keyword evidence="2" id="KW-1185">Reference proteome</keyword>
<gene>
    <name evidence="1" type="ORF">GUJ93_ZPchr0006g45586</name>
</gene>
<dbReference type="AlphaFoldDB" id="A0A8J5SX76"/>
<organism evidence="1 2">
    <name type="scientific">Zizania palustris</name>
    <name type="common">Northern wild rice</name>
    <dbReference type="NCBI Taxonomy" id="103762"/>
    <lineage>
        <taxon>Eukaryota</taxon>
        <taxon>Viridiplantae</taxon>
        <taxon>Streptophyta</taxon>
        <taxon>Embryophyta</taxon>
        <taxon>Tracheophyta</taxon>
        <taxon>Spermatophyta</taxon>
        <taxon>Magnoliopsida</taxon>
        <taxon>Liliopsida</taxon>
        <taxon>Poales</taxon>
        <taxon>Poaceae</taxon>
        <taxon>BOP clade</taxon>
        <taxon>Oryzoideae</taxon>
        <taxon>Oryzeae</taxon>
        <taxon>Zizaniinae</taxon>
        <taxon>Zizania</taxon>
    </lineage>
</organism>
<comment type="caution">
    <text evidence="1">The sequence shown here is derived from an EMBL/GenBank/DDBJ whole genome shotgun (WGS) entry which is preliminary data.</text>
</comment>
<sequence>MQIKLCKNRFSLVLVATNLTVEQRWKLAVAVAQRRASRHSRVRYVLSFFTVDAKVLASGRAKRVGVGWSSTVRKGWRRTVWCQLEEGRLGDTRPEVGVALDLWWWGAGVVVWDGSVGARRGEAKRHQIWGGVALNLWWGRWCRSCGR</sequence>
<proteinExistence type="predicted"/>
<evidence type="ECO:0000313" key="2">
    <source>
        <dbReference type="Proteomes" id="UP000729402"/>
    </source>
</evidence>
<dbReference type="EMBL" id="JAAALK010000283">
    <property type="protein sequence ID" value="KAG8076782.1"/>
    <property type="molecule type" value="Genomic_DNA"/>
</dbReference>
<accession>A0A8J5SX76</accession>
<evidence type="ECO:0000313" key="1">
    <source>
        <dbReference type="EMBL" id="KAG8076782.1"/>
    </source>
</evidence>
<reference evidence="1" key="1">
    <citation type="journal article" date="2021" name="bioRxiv">
        <title>Whole Genome Assembly and Annotation of Northern Wild Rice, Zizania palustris L., Supports a Whole Genome Duplication in the Zizania Genus.</title>
        <authorList>
            <person name="Haas M."/>
            <person name="Kono T."/>
            <person name="Macchietto M."/>
            <person name="Millas R."/>
            <person name="McGilp L."/>
            <person name="Shao M."/>
            <person name="Duquette J."/>
            <person name="Hirsch C.N."/>
            <person name="Kimball J."/>
        </authorList>
    </citation>
    <scope>NUCLEOTIDE SEQUENCE</scope>
    <source>
        <tissue evidence="1">Fresh leaf tissue</tissue>
    </source>
</reference>
<protein>
    <submittedName>
        <fullName evidence="1">Uncharacterized protein</fullName>
    </submittedName>
</protein>